<dbReference type="AlphaFoldDB" id="A0A8H4YUX7"/>
<feature type="compositionally biased region" description="Polar residues" evidence="1">
    <location>
        <begin position="80"/>
        <end position="89"/>
    </location>
</feature>
<organism evidence="4 5">
    <name type="scientific">Fusarium anthophilum</name>
    <dbReference type="NCBI Taxonomy" id="48485"/>
    <lineage>
        <taxon>Eukaryota</taxon>
        <taxon>Fungi</taxon>
        <taxon>Dikarya</taxon>
        <taxon>Ascomycota</taxon>
        <taxon>Pezizomycotina</taxon>
        <taxon>Sordariomycetes</taxon>
        <taxon>Hypocreomycetidae</taxon>
        <taxon>Hypocreales</taxon>
        <taxon>Nectriaceae</taxon>
        <taxon>Fusarium</taxon>
        <taxon>Fusarium fujikuroi species complex</taxon>
    </lineage>
</organism>
<gene>
    <name evidence="4" type="ORF">FANTH_12157</name>
</gene>
<keyword evidence="2" id="KW-0732">Signal</keyword>
<feature type="region of interest" description="Disordered" evidence="1">
    <location>
        <begin position="59"/>
        <end position="89"/>
    </location>
</feature>
<evidence type="ECO:0000313" key="5">
    <source>
        <dbReference type="Proteomes" id="UP000573603"/>
    </source>
</evidence>
<reference evidence="4 5" key="1">
    <citation type="journal article" date="2020" name="BMC Genomics">
        <title>Correction to: Identification and distribution of gene clusters required for synthesis of sphingolipid metabolism inhibitors in diverse species of the filamentous fungus Fusarium.</title>
        <authorList>
            <person name="Kim H.S."/>
            <person name="Lohmar J.M."/>
            <person name="Busman M."/>
            <person name="Brown D.W."/>
            <person name="Naumann T.A."/>
            <person name="Divon H.H."/>
            <person name="Lysoe E."/>
            <person name="Uhlig S."/>
            <person name="Proctor R.H."/>
        </authorList>
    </citation>
    <scope>NUCLEOTIDE SEQUENCE [LARGE SCALE GENOMIC DNA]</scope>
    <source>
        <strain evidence="4 5">NRRL 25214</strain>
    </source>
</reference>
<dbReference type="EMBL" id="JABEVY010000386">
    <property type="protein sequence ID" value="KAF5234377.1"/>
    <property type="molecule type" value="Genomic_DNA"/>
</dbReference>
<evidence type="ECO:0000256" key="2">
    <source>
        <dbReference type="SAM" id="SignalP"/>
    </source>
</evidence>
<protein>
    <recommendedName>
        <fullName evidence="3">Apple domain-containing protein</fullName>
    </recommendedName>
</protein>
<feature type="compositionally biased region" description="Polar residues" evidence="1">
    <location>
        <begin position="60"/>
        <end position="71"/>
    </location>
</feature>
<name>A0A8H4YUX7_9HYPO</name>
<feature type="chain" id="PRO_5034986398" description="Apple domain-containing protein" evidence="2">
    <location>
        <begin position="17"/>
        <end position="244"/>
    </location>
</feature>
<accession>A0A8H4YUX7</accession>
<feature type="domain" description="Apple" evidence="3">
    <location>
        <begin position="165"/>
        <end position="238"/>
    </location>
</feature>
<evidence type="ECO:0000256" key="1">
    <source>
        <dbReference type="SAM" id="MobiDB-lite"/>
    </source>
</evidence>
<comment type="caution">
    <text evidence="4">The sequence shown here is derived from an EMBL/GenBank/DDBJ whole genome shotgun (WGS) entry which is preliminary data.</text>
</comment>
<dbReference type="Pfam" id="PF00024">
    <property type="entry name" value="PAN_1"/>
    <property type="match status" value="1"/>
</dbReference>
<evidence type="ECO:0000259" key="3">
    <source>
        <dbReference type="PROSITE" id="PS50948"/>
    </source>
</evidence>
<sequence length="244" mass="25459">MLVVLTLRTAAAVALAVGTQAYICRPGTPSYSSIQSQLTGNLPSTAGTAPTYTDVVVKSDSGTGLSSTAYQTPRGEPATTGPSESQPTPTVVATSLFASTTQSTGSTIQHTLPSAFTTFTTQSATSTMLEQRPTTIAPETSAAQSFRTKSGAAASGCVKKPNPVCGQTGLFKDSNASLIAVFQDYDLMDCKAECANRDDCKSIGFTSGNQCELYDTSVSAMGFKAEDGWYFSVYDASCFKTEGR</sequence>
<dbReference type="PROSITE" id="PS50948">
    <property type="entry name" value="PAN"/>
    <property type="match status" value="1"/>
</dbReference>
<keyword evidence="5" id="KW-1185">Reference proteome</keyword>
<proteinExistence type="predicted"/>
<evidence type="ECO:0000313" key="4">
    <source>
        <dbReference type="EMBL" id="KAF5234377.1"/>
    </source>
</evidence>
<dbReference type="Proteomes" id="UP000573603">
    <property type="component" value="Unassembled WGS sequence"/>
</dbReference>
<dbReference type="InterPro" id="IPR003609">
    <property type="entry name" value="Pan_app"/>
</dbReference>
<feature type="signal peptide" evidence="2">
    <location>
        <begin position="1"/>
        <end position="16"/>
    </location>
</feature>